<name>A3K556_SAGS3</name>
<evidence type="ECO:0000256" key="6">
    <source>
        <dbReference type="ARBA" id="ARBA00022989"/>
    </source>
</evidence>
<keyword evidence="6 9" id="KW-1133">Transmembrane helix</keyword>
<dbReference type="InterPro" id="IPR037294">
    <property type="entry name" value="ABC_BtuC-like"/>
</dbReference>
<feature type="transmembrane region" description="Helical" evidence="9">
    <location>
        <begin position="44"/>
        <end position="66"/>
    </location>
</feature>
<keyword evidence="11" id="KW-1185">Reference proteome</keyword>
<evidence type="ECO:0000256" key="5">
    <source>
        <dbReference type="ARBA" id="ARBA00022692"/>
    </source>
</evidence>
<dbReference type="AlphaFoldDB" id="A3K556"/>
<dbReference type="GO" id="GO:0010043">
    <property type="term" value="P:response to zinc ion"/>
    <property type="evidence" value="ECO:0007669"/>
    <property type="project" value="TreeGrafter"/>
</dbReference>
<evidence type="ECO:0000256" key="7">
    <source>
        <dbReference type="ARBA" id="ARBA00023136"/>
    </source>
</evidence>
<feature type="transmembrane region" description="Helical" evidence="9">
    <location>
        <begin position="12"/>
        <end position="32"/>
    </location>
</feature>
<dbReference type="SUPFAM" id="SSF81345">
    <property type="entry name" value="ABC transporter involved in vitamin B12 uptake, BtuC"/>
    <property type="match status" value="1"/>
</dbReference>
<dbReference type="Pfam" id="PF00950">
    <property type="entry name" value="ABC-3"/>
    <property type="match status" value="1"/>
</dbReference>
<accession>A3K556</accession>
<dbReference type="Proteomes" id="UP000005713">
    <property type="component" value="Unassembled WGS sequence"/>
</dbReference>
<dbReference type="InterPro" id="IPR001626">
    <property type="entry name" value="ABC_TroCD"/>
</dbReference>
<organism evidence="10 11">
    <name type="scientific">Sagittula stellata (strain ATCC 700073 / DSM 11524 / E-37)</name>
    <dbReference type="NCBI Taxonomy" id="388399"/>
    <lineage>
        <taxon>Bacteria</taxon>
        <taxon>Pseudomonadati</taxon>
        <taxon>Pseudomonadota</taxon>
        <taxon>Alphaproteobacteria</taxon>
        <taxon>Rhodobacterales</taxon>
        <taxon>Roseobacteraceae</taxon>
        <taxon>Sagittula</taxon>
    </lineage>
</organism>
<keyword evidence="3 8" id="KW-0813">Transport</keyword>
<evidence type="ECO:0000256" key="4">
    <source>
        <dbReference type="ARBA" id="ARBA00022475"/>
    </source>
</evidence>
<comment type="caution">
    <text evidence="10">The sequence shown here is derived from an EMBL/GenBank/DDBJ whole genome shotgun (WGS) entry which is preliminary data.</text>
</comment>
<protein>
    <submittedName>
        <fullName evidence="10">Zinc/manganese/iron ABC transporter, permease protein</fullName>
    </submittedName>
</protein>
<reference evidence="10 11" key="1">
    <citation type="submission" date="2006-06" db="EMBL/GenBank/DDBJ databases">
        <authorList>
            <person name="Moran M.A."/>
            <person name="Ferriera S."/>
            <person name="Johnson J."/>
            <person name="Kravitz S."/>
            <person name="Beeson K."/>
            <person name="Sutton G."/>
            <person name="Rogers Y.-H."/>
            <person name="Friedman R."/>
            <person name="Frazier M."/>
            <person name="Venter J.C."/>
        </authorList>
    </citation>
    <scope>NUCLEOTIDE SEQUENCE [LARGE SCALE GENOMIC DNA]</scope>
    <source>
        <strain evidence="10 11">E-37</strain>
    </source>
</reference>
<keyword evidence="7 9" id="KW-0472">Membrane</keyword>
<dbReference type="EMBL" id="AAYA01000008">
    <property type="protein sequence ID" value="EBA07657.1"/>
    <property type="molecule type" value="Genomic_DNA"/>
</dbReference>
<comment type="similarity">
    <text evidence="2 8">Belongs to the ABC-3 integral membrane protein family.</text>
</comment>
<evidence type="ECO:0000256" key="1">
    <source>
        <dbReference type="ARBA" id="ARBA00004651"/>
    </source>
</evidence>
<proteinExistence type="inferred from homology"/>
<dbReference type="GO" id="GO:0055085">
    <property type="term" value="P:transmembrane transport"/>
    <property type="evidence" value="ECO:0007669"/>
    <property type="project" value="InterPro"/>
</dbReference>
<sequence>MNSEFLALSLPPMLIGTLAAMACALPGNFLLLRRQALIGDAISHTVLPGIVVAFLVTGTIAAVPMIPRTPQGI</sequence>
<comment type="subcellular location">
    <subcellularLocation>
        <location evidence="1 8">Cell membrane</location>
        <topology evidence="1 8">Multi-pass membrane protein</topology>
    </subcellularLocation>
</comment>
<evidence type="ECO:0000256" key="8">
    <source>
        <dbReference type="RuleBase" id="RU003943"/>
    </source>
</evidence>
<evidence type="ECO:0000256" key="2">
    <source>
        <dbReference type="ARBA" id="ARBA00008034"/>
    </source>
</evidence>
<dbReference type="eggNOG" id="COG1108">
    <property type="taxonomic scope" value="Bacteria"/>
</dbReference>
<evidence type="ECO:0000313" key="10">
    <source>
        <dbReference type="EMBL" id="EBA07657.1"/>
    </source>
</evidence>
<keyword evidence="4" id="KW-1003">Cell membrane</keyword>
<evidence type="ECO:0000313" key="11">
    <source>
        <dbReference type="Proteomes" id="UP000005713"/>
    </source>
</evidence>
<dbReference type="PANTHER" id="PTHR30477">
    <property type="entry name" value="ABC-TRANSPORTER METAL-BINDING PROTEIN"/>
    <property type="match status" value="1"/>
</dbReference>
<keyword evidence="5 8" id="KW-0812">Transmembrane</keyword>
<evidence type="ECO:0000256" key="9">
    <source>
        <dbReference type="SAM" id="Phobius"/>
    </source>
</evidence>
<dbReference type="GO" id="GO:0043190">
    <property type="term" value="C:ATP-binding cassette (ABC) transporter complex"/>
    <property type="evidence" value="ECO:0007669"/>
    <property type="project" value="InterPro"/>
</dbReference>
<gene>
    <name evidence="10" type="ORF">SSE37_13763</name>
</gene>
<dbReference type="PANTHER" id="PTHR30477:SF8">
    <property type="entry name" value="METAL TRANSPORT SYSTEM MEMBRANE PROTEIN CT_070-RELATED"/>
    <property type="match status" value="1"/>
</dbReference>
<evidence type="ECO:0000256" key="3">
    <source>
        <dbReference type="ARBA" id="ARBA00022448"/>
    </source>
</evidence>